<dbReference type="SUPFAM" id="SSF57667">
    <property type="entry name" value="beta-beta-alpha zinc fingers"/>
    <property type="match status" value="2"/>
</dbReference>
<proteinExistence type="predicted"/>
<dbReference type="SMART" id="SM00355">
    <property type="entry name" value="ZnF_C2H2"/>
    <property type="match status" value="3"/>
</dbReference>
<evidence type="ECO:0000313" key="10">
    <source>
        <dbReference type="EMBL" id="KAL1124603.1"/>
    </source>
</evidence>
<name>A0ABD0YTU9_9HEMI</name>
<dbReference type="InterPro" id="IPR013087">
    <property type="entry name" value="Znf_C2H2_type"/>
</dbReference>
<dbReference type="AlphaFoldDB" id="A0ABD0YTU9"/>
<keyword evidence="11" id="KW-1185">Reference proteome</keyword>
<feature type="domain" description="C2H2-type" evidence="9">
    <location>
        <begin position="253"/>
        <end position="280"/>
    </location>
</feature>
<keyword evidence="6" id="KW-0539">Nucleus</keyword>
<organism evidence="10 11">
    <name type="scientific">Ranatra chinensis</name>
    <dbReference type="NCBI Taxonomy" id="642074"/>
    <lineage>
        <taxon>Eukaryota</taxon>
        <taxon>Metazoa</taxon>
        <taxon>Ecdysozoa</taxon>
        <taxon>Arthropoda</taxon>
        <taxon>Hexapoda</taxon>
        <taxon>Insecta</taxon>
        <taxon>Pterygota</taxon>
        <taxon>Neoptera</taxon>
        <taxon>Paraneoptera</taxon>
        <taxon>Hemiptera</taxon>
        <taxon>Heteroptera</taxon>
        <taxon>Panheteroptera</taxon>
        <taxon>Nepomorpha</taxon>
        <taxon>Nepidae</taxon>
        <taxon>Ranatrinae</taxon>
        <taxon>Ranatra</taxon>
    </lineage>
</organism>
<keyword evidence="4 7" id="KW-0863">Zinc-finger</keyword>
<dbReference type="FunFam" id="3.30.160.60:FF:001110">
    <property type="entry name" value="Krueppel factor 13"/>
    <property type="match status" value="1"/>
</dbReference>
<evidence type="ECO:0000259" key="9">
    <source>
        <dbReference type="PROSITE" id="PS50157"/>
    </source>
</evidence>
<evidence type="ECO:0000256" key="6">
    <source>
        <dbReference type="ARBA" id="ARBA00023242"/>
    </source>
</evidence>
<dbReference type="EMBL" id="JBFDAA010000010">
    <property type="protein sequence ID" value="KAL1124603.1"/>
    <property type="molecule type" value="Genomic_DNA"/>
</dbReference>
<reference evidence="10 11" key="1">
    <citation type="submission" date="2024-07" db="EMBL/GenBank/DDBJ databases">
        <title>Chromosome-level genome assembly of the water stick insect Ranatra chinensis (Heteroptera: Nepidae).</title>
        <authorList>
            <person name="Liu X."/>
        </authorList>
    </citation>
    <scope>NUCLEOTIDE SEQUENCE [LARGE SCALE GENOMIC DNA]</scope>
    <source>
        <strain evidence="10">Cailab_2021Rc</strain>
        <tissue evidence="10">Muscle</tissue>
    </source>
</reference>
<evidence type="ECO:0000256" key="8">
    <source>
        <dbReference type="SAM" id="MobiDB-lite"/>
    </source>
</evidence>
<feature type="region of interest" description="Disordered" evidence="8">
    <location>
        <begin position="269"/>
        <end position="292"/>
    </location>
</feature>
<dbReference type="GO" id="GO:0008270">
    <property type="term" value="F:zinc ion binding"/>
    <property type="evidence" value="ECO:0007669"/>
    <property type="project" value="UniProtKB-KW"/>
</dbReference>
<dbReference type="PROSITE" id="PS00028">
    <property type="entry name" value="ZINC_FINGER_C2H2_1"/>
    <property type="match status" value="3"/>
</dbReference>
<keyword evidence="5" id="KW-0862">Zinc</keyword>
<feature type="domain" description="C2H2-type" evidence="9">
    <location>
        <begin position="223"/>
        <end position="252"/>
    </location>
</feature>
<dbReference type="PANTHER" id="PTHR23235">
    <property type="entry name" value="KRUEPPEL-LIKE TRANSCRIPTION FACTOR"/>
    <property type="match status" value="1"/>
</dbReference>
<evidence type="ECO:0000256" key="5">
    <source>
        <dbReference type="ARBA" id="ARBA00022833"/>
    </source>
</evidence>
<evidence type="ECO:0000313" key="11">
    <source>
        <dbReference type="Proteomes" id="UP001558652"/>
    </source>
</evidence>
<protein>
    <recommendedName>
        <fullName evidence="9">C2H2-type domain-containing protein</fullName>
    </recommendedName>
</protein>
<dbReference type="InterPro" id="IPR036236">
    <property type="entry name" value="Znf_C2H2_sf"/>
</dbReference>
<dbReference type="GO" id="GO:0005634">
    <property type="term" value="C:nucleus"/>
    <property type="evidence" value="ECO:0007669"/>
    <property type="project" value="UniProtKB-SubCell"/>
</dbReference>
<evidence type="ECO:0000256" key="4">
    <source>
        <dbReference type="ARBA" id="ARBA00022771"/>
    </source>
</evidence>
<accession>A0ABD0YTU9</accession>
<comment type="subcellular location">
    <subcellularLocation>
        <location evidence="1">Nucleus</location>
    </subcellularLocation>
</comment>
<dbReference type="FunFam" id="3.30.160.60:FF:000018">
    <property type="entry name" value="Krueppel-like factor 15"/>
    <property type="match status" value="1"/>
</dbReference>
<evidence type="ECO:0000256" key="7">
    <source>
        <dbReference type="PROSITE-ProRule" id="PRU00042"/>
    </source>
</evidence>
<keyword evidence="3" id="KW-0677">Repeat</keyword>
<dbReference type="Gene3D" id="3.30.160.60">
    <property type="entry name" value="Classic Zinc Finger"/>
    <property type="match status" value="3"/>
</dbReference>
<sequence>MEGVRFGLTALEKGLKRTYSGAVNGICNLPTPHPSDSESEELEIPNKRQFHEADLARLLQNSTPPRTPSPVEKLTSVPVSVIMKVDKDGVCSSENILKTLKFKMSRRKEEVVASAKDTSREIAEAKKENIPKPVPQTQVVAPVKPREVAIAPKPPMFPVVSVPETVILTRGTLIPATIAPTPSEHVDPRRRIFQCEHEGCGKNYFKSSHLKAHTRSHTGEKPFICPWSNCDRRFSRSDELSRHKRTHTGEKKFACNVCGRAFMRSDHLAKHTKTHTKEPSPTPQLAPPTTNQQPIKFSLVTVATPVQAVAAL</sequence>
<evidence type="ECO:0000256" key="1">
    <source>
        <dbReference type="ARBA" id="ARBA00004123"/>
    </source>
</evidence>
<dbReference type="FunFam" id="3.30.160.60:FF:000125">
    <property type="entry name" value="Putative zinc finger protein 143"/>
    <property type="match status" value="1"/>
</dbReference>
<dbReference type="Pfam" id="PF00096">
    <property type="entry name" value="zf-C2H2"/>
    <property type="match status" value="3"/>
</dbReference>
<evidence type="ECO:0000256" key="2">
    <source>
        <dbReference type="ARBA" id="ARBA00022723"/>
    </source>
</evidence>
<dbReference type="PANTHER" id="PTHR23235:SF164">
    <property type="entry name" value="C2H2-TYPE DOMAIN-CONTAINING PROTEIN"/>
    <property type="match status" value="1"/>
</dbReference>
<feature type="domain" description="C2H2-type" evidence="9">
    <location>
        <begin position="193"/>
        <end position="222"/>
    </location>
</feature>
<dbReference type="Proteomes" id="UP001558652">
    <property type="component" value="Unassembled WGS sequence"/>
</dbReference>
<dbReference type="PROSITE" id="PS50157">
    <property type="entry name" value="ZINC_FINGER_C2H2_2"/>
    <property type="match status" value="3"/>
</dbReference>
<evidence type="ECO:0000256" key="3">
    <source>
        <dbReference type="ARBA" id="ARBA00022737"/>
    </source>
</evidence>
<comment type="caution">
    <text evidence="10">The sequence shown here is derived from an EMBL/GenBank/DDBJ whole genome shotgun (WGS) entry which is preliminary data.</text>
</comment>
<keyword evidence="2" id="KW-0479">Metal-binding</keyword>
<gene>
    <name evidence="10" type="ORF">AAG570_001227</name>
</gene>